<evidence type="ECO:0000256" key="5">
    <source>
        <dbReference type="SAM" id="Phobius"/>
    </source>
</evidence>
<reference evidence="6 7" key="1">
    <citation type="submission" date="2024-09" db="EMBL/GenBank/DDBJ databases">
        <authorList>
            <person name="Sun Q."/>
            <person name="Mori K."/>
        </authorList>
    </citation>
    <scope>NUCLEOTIDE SEQUENCE [LARGE SCALE GENOMIC DNA]</scope>
    <source>
        <strain evidence="6 7">JCM 11201</strain>
    </source>
</reference>
<evidence type="ECO:0000256" key="3">
    <source>
        <dbReference type="ARBA" id="ARBA00022989"/>
    </source>
</evidence>
<dbReference type="RefSeq" id="WP_379947542.1">
    <property type="nucleotide sequence ID" value="NZ_JBHMAF010000008.1"/>
</dbReference>
<keyword evidence="3 5" id="KW-1133">Transmembrane helix</keyword>
<keyword evidence="2 5" id="KW-0812">Transmembrane</keyword>
<keyword evidence="4 5" id="KW-0472">Membrane</keyword>
<name>A0ABV5W9H5_9BACI</name>
<sequence>MKSAFSSVHPIVSLLYFIGVAVMSMMLLHPVFLATSVCLLLLLNILQGSGALMKKMMMASIGMAVIVAIANPLFTHRGSTMLFYLFDNPVTLEATLYGITMALSFLTISFAFISYNATISSHKFLYLFSRISPKAALLTMIAIRFVPLFLRRLSYITLVQKTKGVQLEVGSLRSRVQNGMKLLSVLLVCSLEEALQTADSMQARGFGTTKRSAYIRYRMARRDWFLLSIFIILLFFCVVGPIFGAGVLSIYPKVEPLALQTKDGVLYTAFCLYISVPIIIEGREWAWWHMQK</sequence>
<feature type="transmembrane region" description="Helical" evidence="5">
    <location>
        <begin position="56"/>
        <end position="74"/>
    </location>
</feature>
<organism evidence="6 7">
    <name type="scientific">Ectobacillus funiculus</name>
    <dbReference type="NCBI Taxonomy" id="137993"/>
    <lineage>
        <taxon>Bacteria</taxon>
        <taxon>Bacillati</taxon>
        <taxon>Bacillota</taxon>
        <taxon>Bacilli</taxon>
        <taxon>Bacillales</taxon>
        <taxon>Bacillaceae</taxon>
        <taxon>Ectobacillus</taxon>
    </lineage>
</organism>
<dbReference type="Proteomes" id="UP001589609">
    <property type="component" value="Unassembled WGS sequence"/>
</dbReference>
<proteinExistence type="predicted"/>
<evidence type="ECO:0000313" key="6">
    <source>
        <dbReference type="EMBL" id="MFB9757232.1"/>
    </source>
</evidence>
<dbReference type="PANTHER" id="PTHR33514">
    <property type="entry name" value="PROTEIN ABCI12, CHLOROPLASTIC"/>
    <property type="match status" value="1"/>
</dbReference>
<evidence type="ECO:0000313" key="7">
    <source>
        <dbReference type="Proteomes" id="UP001589609"/>
    </source>
</evidence>
<comment type="subcellular location">
    <subcellularLocation>
        <location evidence="1">Membrane</location>
        <topology evidence="1">Multi-pass membrane protein</topology>
    </subcellularLocation>
</comment>
<accession>A0ABV5W9H5</accession>
<evidence type="ECO:0000256" key="2">
    <source>
        <dbReference type="ARBA" id="ARBA00022692"/>
    </source>
</evidence>
<feature type="transmembrane region" description="Helical" evidence="5">
    <location>
        <begin position="94"/>
        <end position="115"/>
    </location>
</feature>
<protein>
    <submittedName>
        <fullName evidence="6">Energy-coupling factor transporter transmembrane component T</fullName>
    </submittedName>
</protein>
<keyword evidence="7" id="KW-1185">Reference proteome</keyword>
<feature type="transmembrane region" description="Helical" evidence="5">
    <location>
        <begin position="224"/>
        <end position="252"/>
    </location>
</feature>
<dbReference type="CDD" id="cd16914">
    <property type="entry name" value="EcfT"/>
    <property type="match status" value="1"/>
</dbReference>
<dbReference type="InterPro" id="IPR003339">
    <property type="entry name" value="ABC/ECF_trnsptr_transmembrane"/>
</dbReference>
<comment type="caution">
    <text evidence="6">The sequence shown here is derived from an EMBL/GenBank/DDBJ whole genome shotgun (WGS) entry which is preliminary data.</text>
</comment>
<dbReference type="Pfam" id="PF02361">
    <property type="entry name" value="CbiQ"/>
    <property type="match status" value="1"/>
</dbReference>
<feature type="transmembrane region" description="Helical" evidence="5">
    <location>
        <begin position="15"/>
        <end position="44"/>
    </location>
</feature>
<evidence type="ECO:0000256" key="1">
    <source>
        <dbReference type="ARBA" id="ARBA00004141"/>
    </source>
</evidence>
<gene>
    <name evidence="6" type="ORF">ACFFMS_01515</name>
</gene>
<evidence type="ECO:0000256" key="4">
    <source>
        <dbReference type="ARBA" id="ARBA00023136"/>
    </source>
</evidence>
<dbReference type="PANTHER" id="PTHR33514:SF13">
    <property type="entry name" value="PROTEIN ABCI12, CHLOROPLASTIC"/>
    <property type="match status" value="1"/>
</dbReference>
<dbReference type="EMBL" id="JBHMAF010000008">
    <property type="protein sequence ID" value="MFB9757232.1"/>
    <property type="molecule type" value="Genomic_DNA"/>
</dbReference>
<feature type="transmembrane region" description="Helical" evidence="5">
    <location>
        <begin position="264"/>
        <end position="282"/>
    </location>
</feature>